<evidence type="ECO:0000256" key="5">
    <source>
        <dbReference type="ARBA" id="ARBA00023136"/>
    </source>
</evidence>
<reference evidence="7 8" key="1">
    <citation type="submission" date="2018-03" db="EMBL/GenBank/DDBJ databases">
        <title>Genomic Encyclopedia of Archaeal and Bacterial Type Strains, Phase II (KMG-II): from individual species to whole genera.</title>
        <authorList>
            <person name="Goeker M."/>
        </authorList>
    </citation>
    <scope>NUCLEOTIDE SEQUENCE [LARGE SCALE GENOMIC DNA]</scope>
    <source>
        <strain evidence="7 8">DSM 100214</strain>
    </source>
</reference>
<keyword evidence="3 6" id="KW-0812">Transmembrane</keyword>
<dbReference type="PANTHER" id="PTHR37693:SF1">
    <property type="entry name" value="INTEGRAL MEMBRANE PROTEIN"/>
    <property type="match status" value="1"/>
</dbReference>
<feature type="transmembrane region" description="Helical" evidence="6">
    <location>
        <begin position="238"/>
        <end position="265"/>
    </location>
</feature>
<dbReference type="OrthoDB" id="1493331at2"/>
<evidence type="ECO:0000256" key="6">
    <source>
        <dbReference type="SAM" id="Phobius"/>
    </source>
</evidence>
<evidence type="ECO:0000256" key="1">
    <source>
        <dbReference type="ARBA" id="ARBA00004651"/>
    </source>
</evidence>
<feature type="transmembrane region" description="Helical" evidence="6">
    <location>
        <begin position="164"/>
        <end position="192"/>
    </location>
</feature>
<dbReference type="InterPro" id="IPR022791">
    <property type="entry name" value="L-PG_synthase/AglD"/>
</dbReference>
<evidence type="ECO:0000313" key="7">
    <source>
        <dbReference type="EMBL" id="PXV62525.1"/>
    </source>
</evidence>
<sequence>MTGQSTKISKWKILIPTLLGVGVIVYMFSKDLLGQENAEQLAELRNIKITWNTVFWFFIALLLMVGRDLGFTIRYRYLTEKVLSWKQSLKITLLAEFGTAVTPSSVGGSSMAVLFLSKENISVGRSTAMVFVTMLLDEMFFVVTFPLLLLFIPVEKLFPEISTLQMGVITLFVAAYIVKMCICICLIVGLFFKPQAIRWLLIKIFRLPVLRRWYAGAVKAGDDLVISAREIRGKRFSYWWPLILATILSWASRFLVVNALFMAFFSVSDHMLIFARQFVMWVLMILSFTPGASGLSELIFKHYLSALIPISGLIPVIIVLWRLLSYYNYLFIGAFLVPRWASKAFVKPLKSEDII</sequence>
<feature type="transmembrane region" description="Helical" evidence="6">
    <location>
        <begin position="12"/>
        <end position="29"/>
    </location>
</feature>
<keyword evidence="4 6" id="KW-1133">Transmembrane helix</keyword>
<keyword evidence="2" id="KW-1003">Cell membrane</keyword>
<comment type="subcellular location">
    <subcellularLocation>
        <location evidence="1">Cell membrane</location>
        <topology evidence="1">Multi-pass membrane protein</topology>
    </subcellularLocation>
</comment>
<evidence type="ECO:0008006" key="9">
    <source>
        <dbReference type="Google" id="ProtNLM"/>
    </source>
</evidence>
<protein>
    <recommendedName>
        <fullName evidence="9">Lysylphosphatidylglycerol synthase-like protein</fullName>
    </recommendedName>
</protein>
<evidence type="ECO:0000256" key="4">
    <source>
        <dbReference type="ARBA" id="ARBA00022989"/>
    </source>
</evidence>
<dbReference type="Pfam" id="PF03706">
    <property type="entry name" value="LPG_synthase_TM"/>
    <property type="match status" value="1"/>
</dbReference>
<feature type="transmembrane region" description="Helical" evidence="6">
    <location>
        <begin position="271"/>
        <end position="291"/>
    </location>
</feature>
<dbReference type="PANTHER" id="PTHR37693">
    <property type="entry name" value="PHOSPHATIDYLGLYCEROL LYSYLTRANSFERASE"/>
    <property type="match status" value="1"/>
</dbReference>
<feature type="transmembrane region" description="Helical" evidence="6">
    <location>
        <begin position="303"/>
        <end position="321"/>
    </location>
</feature>
<name>A0A2V3PM81_9BACT</name>
<keyword evidence="5 6" id="KW-0472">Membrane</keyword>
<dbReference type="AlphaFoldDB" id="A0A2V3PM81"/>
<dbReference type="GO" id="GO:0005886">
    <property type="term" value="C:plasma membrane"/>
    <property type="evidence" value="ECO:0007669"/>
    <property type="project" value="UniProtKB-SubCell"/>
</dbReference>
<feature type="transmembrane region" description="Helical" evidence="6">
    <location>
        <begin position="128"/>
        <end position="152"/>
    </location>
</feature>
<gene>
    <name evidence="7" type="ORF">CLV62_11967</name>
</gene>
<dbReference type="NCBIfam" id="TIGR00374">
    <property type="entry name" value="flippase-like domain"/>
    <property type="match status" value="1"/>
</dbReference>
<evidence type="ECO:0000256" key="3">
    <source>
        <dbReference type="ARBA" id="ARBA00022692"/>
    </source>
</evidence>
<accession>A0A2V3PM81</accession>
<feature type="transmembrane region" description="Helical" evidence="6">
    <location>
        <begin position="49"/>
        <end position="66"/>
    </location>
</feature>
<dbReference type="RefSeq" id="WP_110311436.1">
    <property type="nucleotide sequence ID" value="NZ_QICL01000019.1"/>
</dbReference>
<dbReference type="Proteomes" id="UP000247973">
    <property type="component" value="Unassembled WGS sequence"/>
</dbReference>
<evidence type="ECO:0000313" key="8">
    <source>
        <dbReference type="Proteomes" id="UP000247973"/>
    </source>
</evidence>
<organism evidence="7 8">
    <name type="scientific">Dysgonomonas alginatilytica</name>
    <dbReference type="NCBI Taxonomy" id="1605892"/>
    <lineage>
        <taxon>Bacteria</taxon>
        <taxon>Pseudomonadati</taxon>
        <taxon>Bacteroidota</taxon>
        <taxon>Bacteroidia</taxon>
        <taxon>Bacteroidales</taxon>
        <taxon>Dysgonomonadaceae</taxon>
        <taxon>Dysgonomonas</taxon>
    </lineage>
</organism>
<evidence type="ECO:0000256" key="2">
    <source>
        <dbReference type="ARBA" id="ARBA00022475"/>
    </source>
</evidence>
<comment type="caution">
    <text evidence="7">The sequence shown here is derived from an EMBL/GenBank/DDBJ whole genome shotgun (WGS) entry which is preliminary data.</text>
</comment>
<proteinExistence type="predicted"/>
<dbReference type="EMBL" id="QICL01000019">
    <property type="protein sequence ID" value="PXV62525.1"/>
    <property type="molecule type" value="Genomic_DNA"/>
</dbReference>
<keyword evidence="8" id="KW-1185">Reference proteome</keyword>